<gene>
    <name evidence="6" type="ORF">GCM10008179_20420</name>
</gene>
<name>A0A9W6J2X4_9HYPH</name>
<dbReference type="Gene3D" id="1.10.357.10">
    <property type="entry name" value="Tetracycline Repressor, domain 2"/>
    <property type="match status" value="1"/>
</dbReference>
<dbReference type="SUPFAM" id="SSF48498">
    <property type="entry name" value="Tetracyclin repressor-like, C-terminal domain"/>
    <property type="match status" value="1"/>
</dbReference>
<dbReference type="PANTHER" id="PTHR47506:SF1">
    <property type="entry name" value="HTH-TYPE TRANSCRIPTIONAL REGULATOR YJDC"/>
    <property type="match status" value="1"/>
</dbReference>
<dbReference type="GO" id="GO:0003677">
    <property type="term" value="F:DNA binding"/>
    <property type="evidence" value="ECO:0007669"/>
    <property type="project" value="UniProtKB-UniRule"/>
</dbReference>
<evidence type="ECO:0000259" key="5">
    <source>
        <dbReference type="PROSITE" id="PS50977"/>
    </source>
</evidence>
<feature type="DNA-binding region" description="H-T-H motif" evidence="4">
    <location>
        <begin position="33"/>
        <end position="52"/>
    </location>
</feature>
<dbReference type="InterPro" id="IPR009057">
    <property type="entry name" value="Homeodomain-like_sf"/>
</dbReference>
<reference evidence="6" key="2">
    <citation type="submission" date="2023-01" db="EMBL/GenBank/DDBJ databases">
        <authorList>
            <person name="Sun Q."/>
            <person name="Evtushenko L."/>
        </authorList>
    </citation>
    <scope>NUCLEOTIDE SEQUENCE</scope>
    <source>
        <strain evidence="6">VKM B-2347</strain>
    </source>
</reference>
<accession>A0A9W6J2X4</accession>
<dbReference type="RefSeq" id="WP_271168646.1">
    <property type="nucleotide sequence ID" value="NZ_BSFI01000008.1"/>
</dbReference>
<proteinExistence type="predicted"/>
<feature type="domain" description="HTH tetR-type" evidence="5">
    <location>
        <begin position="9"/>
        <end position="70"/>
    </location>
</feature>
<evidence type="ECO:0000256" key="3">
    <source>
        <dbReference type="ARBA" id="ARBA00023163"/>
    </source>
</evidence>
<keyword evidence="1" id="KW-0805">Transcription regulation</keyword>
<evidence type="ECO:0000256" key="4">
    <source>
        <dbReference type="PROSITE-ProRule" id="PRU00335"/>
    </source>
</evidence>
<dbReference type="EMBL" id="BSFI01000008">
    <property type="protein sequence ID" value="GLK68404.1"/>
    <property type="molecule type" value="Genomic_DNA"/>
</dbReference>
<protein>
    <submittedName>
        <fullName evidence="6">TetR family transcriptional regulator</fullName>
    </submittedName>
</protein>
<dbReference type="Gene3D" id="1.10.10.60">
    <property type="entry name" value="Homeodomain-like"/>
    <property type="match status" value="1"/>
</dbReference>
<keyword evidence="7" id="KW-1185">Reference proteome</keyword>
<dbReference type="SUPFAM" id="SSF46689">
    <property type="entry name" value="Homeodomain-like"/>
    <property type="match status" value="1"/>
</dbReference>
<sequence>MARTGRPREFDREKAVDAAMALFWEHGYEPTSLSQLKDCMGGLSPASFYAAFGSKAGLFREVVARYLETHGQATTTLKDASLPPREAIETALRRSARMQTAASHPAGCLIVLGAANCSPENRHIEALLASERDRNRRAIKAHVDRAVENGDLLRSADGPALVALINTFLLGISPAVRDGATLDELEASITRIMSVWDDAAAKPRSDAS</sequence>
<dbReference type="PANTHER" id="PTHR47506">
    <property type="entry name" value="TRANSCRIPTIONAL REGULATORY PROTEIN"/>
    <property type="match status" value="1"/>
</dbReference>
<comment type="caution">
    <text evidence="6">The sequence shown here is derived from an EMBL/GenBank/DDBJ whole genome shotgun (WGS) entry which is preliminary data.</text>
</comment>
<organism evidence="6 7">
    <name type="scientific">Hansschlegelia plantiphila</name>
    <dbReference type="NCBI Taxonomy" id="374655"/>
    <lineage>
        <taxon>Bacteria</taxon>
        <taxon>Pseudomonadati</taxon>
        <taxon>Pseudomonadota</taxon>
        <taxon>Alphaproteobacteria</taxon>
        <taxon>Hyphomicrobiales</taxon>
        <taxon>Methylopilaceae</taxon>
        <taxon>Hansschlegelia</taxon>
    </lineage>
</organism>
<evidence type="ECO:0000313" key="6">
    <source>
        <dbReference type="EMBL" id="GLK68404.1"/>
    </source>
</evidence>
<reference evidence="6" key="1">
    <citation type="journal article" date="2014" name="Int. J. Syst. Evol. Microbiol.">
        <title>Complete genome sequence of Corynebacterium casei LMG S-19264T (=DSM 44701T), isolated from a smear-ripened cheese.</title>
        <authorList>
            <consortium name="US DOE Joint Genome Institute (JGI-PGF)"/>
            <person name="Walter F."/>
            <person name="Albersmeier A."/>
            <person name="Kalinowski J."/>
            <person name="Ruckert C."/>
        </authorList>
    </citation>
    <scope>NUCLEOTIDE SEQUENCE</scope>
    <source>
        <strain evidence="6">VKM B-2347</strain>
    </source>
</reference>
<evidence type="ECO:0000256" key="1">
    <source>
        <dbReference type="ARBA" id="ARBA00023015"/>
    </source>
</evidence>
<keyword evidence="3" id="KW-0804">Transcription</keyword>
<evidence type="ECO:0000256" key="2">
    <source>
        <dbReference type="ARBA" id="ARBA00023125"/>
    </source>
</evidence>
<dbReference type="Pfam" id="PF00440">
    <property type="entry name" value="TetR_N"/>
    <property type="match status" value="1"/>
</dbReference>
<dbReference type="InterPro" id="IPR036271">
    <property type="entry name" value="Tet_transcr_reg_TetR-rel_C_sf"/>
</dbReference>
<dbReference type="Proteomes" id="UP001143372">
    <property type="component" value="Unassembled WGS sequence"/>
</dbReference>
<dbReference type="PROSITE" id="PS50977">
    <property type="entry name" value="HTH_TETR_2"/>
    <property type="match status" value="1"/>
</dbReference>
<dbReference type="AlphaFoldDB" id="A0A9W6J2X4"/>
<evidence type="ECO:0000313" key="7">
    <source>
        <dbReference type="Proteomes" id="UP001143372"/>
    </source>
</evidence>
<dbReference type="InterPro" id="IPR001647">
    <property type="entry name" value="HTH_TetR"/>
</dbReference>
<keyword evidence="2 4" id="KW-0238">DNA-binding</keyword>